<dbReference type="Gene3D" id="3.90.25.10">
    <property type="entry name" value="UDP-galactose 4-epimerase, domain 1"/>
    <property type="match status" value="1"/>
</dbReference>
<evidence type="ECO:0000256" key="1">
    <source>
        <dbReference type="ARBA" id="ARBA00023027"/>
    </source>
</evidence>
<gene>
    <name evidence="3" type="ORF">H9639_12360</name>
</gene>
<evidence type="ECO:0000259" key="2">
    <source>
        <dbReference type="Pfam" id="PF01370"/>
    </source>
</evidence>
<dbReference type="Gene3D" id="3.40.50.720">
    <property type="entry name" value="NAD(P)-binding Rossmann-like Domain"/>
    <property type="match status" value="1"/>
</dbReference>
<dbReference type="InterPro" id="IPR001509">
    <property type="entry name" value="Epimerase_deHydtase"/>
</dbReference>
<proteinExistence type="predicted"/>
<dbReference type="InterPro" id="IPR036291">
    <property type="entry name" value="NAD(P)-bd_dom_sf"/>
</dbReference>
<reference evidence="3 4" key="1">
    <citation type="submission" date="2020-08" db="EMBL/GenBank/DDBJ databases">
        <title>A Genomic Blueprint of the Chicken Gut Microbiome.</title>
        <authorList>
            <person name="Gilroy R."/>
            <person name="Ravi A."/>
            <person name="Getino M."/>
            <person name="Pursley I."/>
            <person name="Horton D.L."/>
            <person name="Alikhan N.-F."/>
            <person name="Baker D."/>
            <person name="Gharbi K."/>
            <person name="Hall N."/>
            <person name="Watson M."/>
            <person name="Adriaenssens E.M."/>
            <person name="Foster-Nyarko E."/>
            <person name="Jarju S."/>
            <person name="Secka A."/>
            <person name="Antonio M."/>
            <person name="Oren A."/>
            <person name="Chaudhuri R."/>
            <person name="La Ragione R.M."/>
            <person name="Hildebrand F."/>
            <person name="Pallen M.J."/>
        </authorList>
    </citation>
    <scope>NUCLEOTIDE SEQUENCE [LARGE SCALE GENOMIC DNA]</scope>
    <source>
        <strain evidence="3 4">Sa2CUA1</strain>
    </source>
</reference>
<dbReference type="PANTHER" id="PTHR43574">
    <property type="entry name" value="EPIMERASE-RELATED"/>
    <property type="match status" value="1"/>
</dbReference>
<name>A0ABR8UUP4_9MICC</name>
<protein>
    <submittedName>
        <fullName evidence="3">NAD-dependent epimerase/dehydratase family protein</fullName>
    </submittedName>
</protein>
<feature type="domain" description="NAD-dependent epimerase/dehydratase" evidence="2">
    <location>
        <begin position="4"/>
        <end position="237"/>
    </location>
</feature>
<accession>A0ABR8UUP4</accession>
<evidence type="ECO:0000313" key="4">
    <source>
        <dbReference type="Proteomes" id="UP000609874"/>
    </source>
</evidence>
<keyword evidence="4" id="KW-1185">Reference proteome</keyword>
<dbReference type="RefSeq" id="WP_191808369.1">
    <property type="nucleotide sequence ID" value="NZ_JACSQD010000005.1"/>
</dbReference>
<dbReference type="SUPFAM" id="SSF51735">
    <property type="entry name" value="NAD(P)-binding Rossmann-fold domains"/>
    <property type="match status" value="1"/>
</dbReference>
<dbReference type="Pfam" id="PF01370">
    <property type="entry name" value="Epimerase"/>
    <property type="match status" value="1"/>
</dbReference>
<dbReference type="EMBL" id="JACSQD010000005">
    <property type="protein sequence ID" value="MBD7996092.1"/>
    <property type="molecule type" value="Genomic_DNA"/>
</dbReference>
<evidence type="ECO:0000313" key="3">
    <source>
        <dbReference type="EMBL" id="MBD7996092.1"/>
    </source>
</evidence>
<organism evidence="3 4">
    <name type="scientific">Arthrobacter gallicola</name>
    <dbReference type="NCBI Taxonomy" id="2762225"/>
    <lineage>
        <taxon>Bacteria</taxon>
        <taxon>Bacillati</taxon>
        <taxon>Actinomycetota</taxon>
        <taxon>Actinomycetes</taxon>
        <taxon>Micrococcales</taxon>
        <taxon>Micrococcaceae</taxon>
        <taxon>Arthrobacter</taxon>
    </lineage>
</organism>
<keyword evidence="1" id="KW-0520">NAD</keyword>
<sequence>MKTLVTGAGGFIGGHLVARLVRDGHQVRAVDCKPFDEWYQLHEGAENVQGDCSLLETAREVTRGMQYVYNLAADMGGMGFIENNKALCMLTVLTSTHMLVAARDEGVERYFYSSSACVYAAEHQTSADVVALKEEDAYPAQPEDGYGWEKLFAERMCRHFQEDYGLQTRVARFHNVYGPEGTWEGGREKAPAALCRKFAAAALTGDLDVEIWGDGEQTRSFMYIDDCIRGILEIMNGDFAEPVNLGSAELVSINQMADLLEQISGTTVNRRYKLDAPQGVRGRNSDNTLFRSVYGWEPSITLKDGLEQTYEWIRGQIMAQGGLVHAATGA</sequence>
<comment type="caution">
    <text evidence="3">The sequence shown here is derived from an EMBL/GenBank/DDBJ whole genome shotgun (WGS) entry which is preliminary data.</text>
</comment>
<dbReference type="Proteomes" id="UP000609874">
    <property type="component" value="Unassembled WGS sequence"/>
</dbReference>